<dbReference type="AlphaFoldDB" id="A0A7K1SKN5"/>
<accession>A0A7K1SKN5</accession>
<gene>
    <name evidence="2" type="ORF">GO755_29250</name>
</gene>
<dbReference type="Gene3D" id="3.40.50.10140">
    <property type="entry name" value="Toll/interleukin-1 receptor homology (TIR) domain"/>
    <property type="match status" value="1"/>
</dbReference>
<evidence type="ECO:0000313" key="2">
    <source>
        <dbReference type="EMBL" id="MVM34156.1"/>
    </source>
</evidence>
<evidence type="ECO:0000313" key="3">
    <source>
        <dbReference type="Proteomes" id="UP000436006"/>
    </source>
</evidence>
<dbReference type="Proteomes" id="UP000436006">
    <property type="component" value="Unassembled WGS sequence"/>
</dbReference>
<dbReference type="Pfam" id="PF13676">
    <property type="entry name" value="TIR_2"/>
    <property type="match status" value="1"/>
</dbReference>
<dbReference type="SMART" id="SM00255">
    <property type="entry name" value="TIR"/>
    <property type="match status" value="1"/>
</dbReference>
<dbReference type="PROSITE" id="PS50104">
    <property type="entry name" value="TIR"/>
    <property type="match status" value="1"/>
</dbReference>
<reference evidence="2 3" key="1">
    <citation type="submission" date="2019-12" db="EMBL/GenBank/DDBJ databases">
        <title>Spirosoma sp. HMF4905 genome sequencing and assembly.</title>
        <authorList>
            <person name="Kang H."/>
            <person name="Cha I."/>
            <person name="Kim H."/>
            <person name="Joh K."/>
        </authorList>
    </citation>
    <scope>NUCLEOTIDE SEQUENCE [LARGE SCALE GENOMIC DNA]</scope>
    <source>
        <strain evidence="2 3">HMF4905</strain>
    </source>
</reference>
<comment type="caution">
    <text evidence="2">The sequence shown here is derived from an EMBL/GenBank/DDBJ whole genome shotgun (WGS) entry which is preliminary data.</text>
</comment>
<organism evidence="2 3">
    <name type="scientific">Spirosoma arboris</name>
    <dbReference type="NCBI Taxonomy" id="2682092"/>
    <lineage>
        <taxon>Bacteria</taxon>
        <taxon>Pseudomonadati</taxon>
        <taxon>Bacteroidota</taxon>
        <taxon>Cytophagia</taxon>
        <taxon>Cytophagales</taxon>
        <taxon>Cytophagaceae</taxon>
        <taxon>Spirosoma</taxon>
    </lineage>
</organism>
<dbReference type="SUPFAM" id="SSF52200">
    <property type="entry name" value="Toll/Interleukin receptor TIR domain"/>
    <property type="match status" value="1"/>
</dbReference>
<dbReference type="EMBL" id="WPIN01000014">
    <property type="protein sequence ID" value="MVM34156.1"/>
    <property type="molecule type" value="Genomic_DNA"/>
</dbReference>
<proteinExistence type="predicted"/>
<evidence type="ECO:0000259" key="1">
    <source>
        <dbReference type="PROSITE" id="PS50104"/>
    </source>
</evidence>
<dbReference type="GO" id="GO:0007165">
    <property type="term" value="P:signal transduction"/>
    <property type="evidence" value="ECO:0007669"/>
    <property type="project" value="InterPro"/>
</dbReference>
<name>A0A7K1SKN5_9BACT</name>
<dbReference type="RefSeq" id="WP_157588970.1">
    <property type="nucleotide sequence ID" value="NZ_WPIN01000014.1"/>
</dbReference>
<keyword evidence="3" id="KW-1185">Reference proteome</keyword>
<protein>
    <submittedName>
        <fullName evidence="2">TIR domain-containing protein</fullName>
    </submittedName>
</protein>
<dbReference type="InterPro" id="IPR000157">
    <property type="entry name" value="TIR_dom"/>
</dbReference>
<dbReference type="InterPro" id="IPR035897">
    <property type="entry name" value="Toll_tir_struct_dom_sf"/>
</dbReference>
<sequence length="480" mass="55774">MSAYLSSGLPDPVLPLDEDWDKIIDAQQANKCILILGPDVITIQGKTLFEFVSESIFKKHSGIKIFSNEQLLHIPKENAIRNKLRFELNDFYEKCNELKEVYELVALLPFHLILSFIPHDGLFKTIRLKSKYGSKAKFGFQPVKDPPISVAEPTKEQPLVYNMLPPILNPNISNKTIEQPLLTFEDLFDYISGVLGARELPTNLQYVLGEAITFVFLGVPFENWYTHLLLKKICGINATYLKAYESGLSEKTRTFVVDNFSLDFMDIDPKQFLKDWHAKLKKMQDETILESNSDHYGDFASEINLNDKEPISVFISYAHNNINEMTILKNNLEAMYQKKLIIWTDVRLEGGEKWSTEIENQIKKARIILLILTWDYLRSSYCWYEELKYALDLYKDDPTIRIIPIMMGECPWGDKDLPDDLGRKLSEKFTDAWKIERNLANLQAIPTNSKGRLLPIDKWPKRDYYWTALYNQMQIIIKNM</sequence>
<feature type="domain" description="TIR" evidence="1">
    <location>
        <begin position="309"/>
        <end position="446"/>
    </location>
</feature>